<keyword evidence="1" id="KW-0808">Transferase</keyword>
<dbReference type="NCBIfam" id="NF038262">
    <property type="entry name" value="SiaB_fam_kinase"/>
    <property type="match status" value="1"/>
</dbReference>
<sequence>MDLLTLRDQFDKQRVLLSFNGPISHSLIEEIGKAIRNYLNNESAAPSAAMDVFSTYIEMTQNISHYATAMGYDEQRATATVAVARGEQGHYLVSAGNVVEHADGQRLMATVEELGEMDAVELKRCYKQQLRKPREDGSRGAGLGLIDMARKSCQPLQSNLTPLSDQQSFFCITATI</sequence>
<proteinExistence type="predicted"/>
<dbReference type="AlphaFoldDB" id="A0AAU7KLQ2"/>
<dbReference type="EC" id="2.7.1.-" evidence="1"/>
<dbReference type="GO" id="GO:0016301">
    <property type="term" value="F:kinase activity"/>
    <property type="evidence" value="ECO:0007669"/>
    <property type="project" value="UniProtKB-KW"/>
</dbReference>
<dbReference type="RefSeq" id="WP_045993240.1">
    <property type="nucleotide sequence ID" value="NZ_CP098827.1"/>
</dbReference>
<keyword evidence="1" id="KW-0418">Kinase</keyword>
<dbReference type="InterPro" id="IPR046239">
    <property type="entry name" value="DUF6272"/>
</dbReference>
<dbReference type="Pfam" id="PF19788">
    <property type="entry name" value="DUF6272"/>
    <property type="match status" value="1"/>
</dbReference>
<gene>
    <name evidence="1" type="primary">siaB</name>
    <name evidence="1" type="ORF">NFG58_07375</name>
</gene>
<organism evidence="1">
    <name type="scientific">Halomonas sp. RT37</name>
    <dbReference type="NCBI Taxonomy" id="2950872"/>
    <lineage>
        <taxon>Bacteria</taxon>
        <taxon>Pseudomonadati</taxon>
        <taxon>Pseudomonadota</taxon>
        <taxon>Gammaproteobacteria</taxon>
        <taxon>Oceanospirillales</taxon>
        <taxon>Halomonadaceae</taxon>
        <taxon>Halomonas</taxon>
    </lineage>
</organism>
<reference evidence="1" key="1">
    <citation type="submission" date="2022-06" db="EMBL/GenBank/DDBJ databases">
        <title>A novel DMS-producing enzyme.</title>
        <authorList>
            <person name="Zhang Y."/>
        </authorList>
    </citation>
    <scope>NUCLEOTIDE SEQUENCE</scope>
    <source>
        <strain evidence="1">RT37</strain>
    </source>
</reference>
<dbReference type="EMBL" id="CP098827">
    <property type="protein sequence ID" value="XBO72514.1"/>
    <property type="molecule type" value="Genomic_DNA"/>
</dbReference>
<evidence type="ECO:0000313" key="1">
    <source>
        <dbReference type="EMBL" id="XBO72514.1"/>
    </source>
</evidence>
<accession>A0AAU7KLQ2</accession>
<dbReference type="NCBIfam" id="NF038264">
    <property type="entry name" value="kinase_SiaB"/>
    <property type="match status" value="1"/>
</dbReference>
<protein>
    <submittedName>
        <fullName evidence="1">Biofilm regulation protein kinase SiaB</fullName>
        <ecNumber evidence="1">2.7.1.-</ecNumber>
    </submittedName>
</protein>
<name>A0AAU7KLQ2_9GAMM</name>